<evidence type="ECO:0000256" key="1">
    <source>
        <dbReference type="SAM" id="MobiDB-lite"/>
    </source>
</evidence>
<dbReference type="EMBL" id="JAUCMV010000005">
    <property type="protein sequence ID" value="KAK0395557.1"/>
    <property type="molecule type" value="Genomic_DNA"/>
</dbReference>
<proteinExistence type="predicted"/>
<reference evidence="3" key="1">
    <citation type="submission" date="2023-06" db="EMBL/GenBank/DDBJ databases">
        <title>Genomic analysis of the entomopathogenic nematode Steinernema hermaphroditum.</title>
        <authorList>
            <person name="Schwarz E.M."/>
            <person name="Heppert J.K."/>
            <person name="Baniya A."/>
            <person name="Schwartz H.T."/>
            <person name="Tan C.-H."/>
            <person name="Antoshechkin I."/>
            <person name="Sternberg P.W."/>
            <person name="Goodrich-Blair H."/>
            <person name="Dillman A.R."/>
        </authorList>
    </citation>
    <scope>NUCLEOTIDE SEQUENCE</scope>
    <source>
        <strain evidence="3">PS9179</strain>
        <tissue evidence="3">Whole animal</tissue>
    </source>
</reference>
<dbReference type="Proteomes" id="UP001175271">
    <property type="component" value="Unassembled WGS sequence"/>
</dbReference>
<sequence>MDDFRRVSHRQPRRQRCYGLLAVMLLLNLGATGAILFFTVSYRFAFGGPTRANLTLPSGVDVSDITFAVAMSTGRDIKDENSLEEITAEDIDVAVRFLRRLLRMQSEFHLYHKECKQSFVGNIQLLQKISNMTATTKLMEPTTLAPKEESSVNDKDDYVNVVDGATDGSEFHYVAKNILQKSKNPSVADENVERSTGEAIESTTSGEDADPSVTTTTPQATGKSVMDCAVEKNLEDRHKCTAWSKAGYCRTHAATRLIFCRHECYCSNLAA</sequence>
<name>A0AA39GXV6_9BILA</name>
<gene>
    <name evidence="3" type="ORF">QR680_001335</name>
</gene>
<keyword evidence="2" id="KW-1133">Transmembrane helix</keyword>
<feature type="transmembrane region" description="Helical" evidence="2">
    <location>
        <begin position="20"/>
        <end position="42"/>
    </location>
</feature>
<feature type="compositionally biased region" description="Polar residues" evidence="1">
    <location>
        <begin position="201"/>
        <end position="220"/>
    </location>
</feature>
<evidence type="ECO:0000313" key="4">
    <source>
        <dbReference type="Proteomes" id="UP001175271"/>
    </source>
</evidence>
<organism evidence="3 4">
    <name type="scientific">Steinernema hermaphroditum</name>
    <dbReference type="NCBI Taxonomy" id="289476"/>
    <lineage>
        <taxon>Eukaryota</taxon>
        <taxon>Metazoa</taxon>
        <taxon>Ecdysozoa</taxon>
        <taxon>Nematoda</taxon>
        <taxon>Chromadorea</taxon>
        <taxon>Rhabditida</taxon>
        <taxon>Tylenchina</taxon>
        <taxon>Panagrolaimomorpha</taxon>
        <taxon>Strongyloidoidea</taxon>
        <taxon>Steinernematidae</taxon>
        <taxon>Steinernema</taxon>
    </lineage>
</organism>
<feature type="region of interest" description="Disordered" evidence="1">
    <location>
        <begin position="184"/>
        <end position="220"/>
    </location>
</feature>
<keyword evidence="2" id="KW-0472">Membrane</keyword>
<accession>A0AA39GXV6</accession>
<keyword evidence="4" id="KW-1185">Reference proteome</keyword>
<dbReference type="AlphaFoldDB" id="A0AA39GXV6"/>
<protein>
    <recommendedName>
        <fullName evidence="5">ShKT domain-containing protein</fullName>
    </recommendedName>
</protein>
<keyword evidence="2" id="KW-0812">Transmembrane</keyword>
<evidence type="ECO:0000313" key="3">
    <source>
        <dbReference type="EMBL" id="KAK0395557.1"/>
    </source>
</evidence>
<evidence type="ECO:0008006" key="5">
    <source>
        <dbReference type="Google" id="ProtNLM"/>
    </source>
</evidence>
<evidence type="ECO:0000256" key="2">
    <source>
        <dbReference type="SAM" id="Phobius"/>
    </source>
</evidence>
<comment type="caution">
    <text evidence="3">The sequence shown here is derived from an EMBL/GenBank/DDBJ whole genome shotgun (WGS) entry which is preliminary data.</text>
</comment>